<name>A0A7X0LTX6_9BACI</name>
<gene>
    <name evidence="1" type="ORF">HNR53_000949</name>
</gene>
<keyword evidence="2" id="KW-1185">Reference proteome</keyword>
<accession>A0A7X0LTX6</accession>
<dbReference type="AlphaFoldDB" id="A0A7X0LTX6"/>
<evidence type="ECO:0008006" key="3">
    <source>
        <dbReference type="Google" id="ProtNLM"/>
    </source>
</evidence>
<dbReference type="RefSeq" id="WP_184523320.1">
    <property type="nucleotide sequence ID" value="NZ_JACHGK010000002.1"/>
</dbReference>
<dbReference type="Pfam" id="PF11155">
    <property type="entry name" value="DUF2935"/>
    <property type="match status" value="2"/>
</dbReference>
<reference evidence="1 2" key="1">
    <citation type="submission" date="2020-08" db="EMBL/GenBank/DDBJ databases">
        <title>Genomic Encyclopedia of Type Strains, Phase IV (KMG-IV): sequencing the most valuable type-strain genomes for metagenomic binning, comparative biology and taxonomic classification.</title>
        <authorList>
            <person name="Goeker M."/>
        </authorList>
    </citation>
    <scope>NUCLEOTIDE SEQUENCE [LARGE SCALE GENOMIC DNA]</scope>
    <source>
        <strain evidence="1 2">DSM 5391</strain>
    </source>
</reference>
<protein>
    <recommendedName>
        <fullName evidence="3">DUF2935 domain-containing protein</fullName>
    </recommendedName>
</protein>
<organism evidence="1 2">
    <name type="scientific">Bacillus benzoevorans</name>
    <dbReference type="NCBI Taxonomy" id="1456"/>
    <lineage>
        <taxon>Bacteria</taxon>
        <taxon>Bacillati</taxon>
        <taxon>Bacillota</taxon>
        <taxon>Bacilli</taxon>
        <taxon>Bacillales</taxon>
        <taxon>Bacillaceae</taxon>
        <taxon>Bacillus</taxon>
    </lineage>
</organism>
<proteinExistence type="predicted"/>
<evidence type="ECO:0000313" key="1">
    <source>
        <dbReference type="EMBL" id="MBB6444341.1"/>
    </source>
</evidence>
<dbReference type="EMBL" id="JACHGK010000002">
    <property type="protein sequence ID" value="MBB6444341.1"/>
    <property type="molecule type" value="Genomic_DNA"/>
</dbReference>
<dbReference type="Gene3D" id="1.20.1260.120">
    <property type="entry name" value="Protein of unknown function DUF2935"/>
    <property type="match status" value="1"/>
</dbReference>
<comment type="caution">
    <text evidence="1">The sequence shown here is derived from an EMBL/GenBank/DDBJ whole genome shotgun (WGS) entry which is preliminary data.</text>
</comment>
<sequence length="264" mass="30868">MRDEFENISQFEHRFWLQILGDHARFIHEALAPVERQNIETAAQFIHIFDQLLSATDSEQPAQLAVRAEEETLKLREFKLSLLRKHLLGKIKIHLSPTFFNHMVNELEEYLRLLKHLKAGKIPPIYHEVHYHTVWLLDAAGHADAITSNLDQVEKPIKKKSKKYLKRFEAFYLKAVEMEGYLRTKLTEFPALAKMNTDVTMEIKLFQHFLKELEELELSAQALGTFAPLMADHMFREECYYLSKLAQAANLKRPDCDPAKPRVE</sequence>
<dbReference type="Proteomes" id="UP000531594">
    <property type="component" value="Unassembled WGS sequence"/>
</dbReference>
<dbReference type="SUPFAM" id="SSF158430">
    <property type="entry name" value="Bacillus cereus metalloprotein-like"/>
    <property type="match status" value="2"/>
</dbReference>
<dbReference type="InterPro" id="IPR021328">
    <property type="entry name" value="CotB-like"/>
</dbReference>
<evidence type="ECO:0000313" key="2">
    <source>
        <dbReference type="Proteomes" id="UP000531594"/>
    </source>
</evidence>